<proteinExistence type="predicted"/>
<dbReference type="AlphaFoldDB" id="A0A0V1IDR4"/>
<keyword evidence="2" id="KW-1185">Reference proteome</keyword>
<organism evidence="1 2">
    <name type="scientific">Trichinella pseudospiralis</name>
    <name type="common">Parasitic roundworm</name>
    <dbReference type="NCBI Taxonomy" id="6337"/>
    <lineage>
        <taxon>Eukaryota</taxon>
        <taxon>Metazoa</taxon>
        <taxon>Ecdysozoa</taxon>
        <taxon>Nematoda</taxon>
        <taxon>Enoplea</taxon>
        <taxon>Dorylaimia</taxon>
        <taxon>Trichinellida</taxon>
        <taxon>Trichinellidae</taxon>
        <taxon>Trichinella</taxon>
    </lineage>
</organism>
<evidence type="ECO:0000313" key="2">
    <source>
        <dbReference type="Proteomes" id="UP000054805"/>
    </source>
</evidence>
<feature type="non-terminal residue" evidence="1">
    <location>
        <position position="1"/>
    </location>
</feature>
<name>A0A0V1IDR4_TRIPS</name>
<protein>
    <submittedName>
        <fullName evidence="1">Uncharacterized protein</fullName>
    </submittedName>
</protein>
<dbReference type="Proteomes" id="UP000054805">
    <property type="component" value="Unassembled WGS sequence"/>
</dbReference>
<evidence type="ECO:0000313" key="1">
    <source>
        <dbReference type="EMBL" id="KRZ20660.1"/>
    </source>
</evidence>
<reference evidence="1 2" key="1">
    <citation type="submission" date="2015-01" db="EMBL/GenBank/DDBJ databases">
        <title>Evolution of Trichinella species and genotypes.</title>
        <authorList>
            <person name="Korhonen P.K."/>
            <person name="Edoardo P."/>
            <person name="Giuseppe L.R."/>
            <person name="Gasser R.B."/>
        </authorList>
    </citation>
    <scope>NUCLEOTIDE SEQUENCE [LARGE SCALE GENOMIC DNA]</scope>
    <source>
        <strain evidence="1">ISS588</strain>
    </source>
</reference>
<sequence>LLIFVAYYCISQRALNYIRNKREKQKVSKDKQLAMSNGSIRAQHEVYVDHNLPVSTLVRYGRQSPSVDPVPWDFLVSVERNSERECRHVHTFFGRKAVQCFCYHIHNGTDLTDQTSCFDRKLCALIGAVKPAIFAPLEPEGET</sequence>
<gene>
    <name evidence="1" type="ORF">T4B_14481</name>
</gene>
<comment type="caution">
    <text evidence="1">The sequence shown here is derived from an EMBL/GenBank/DDBJ whole genome shotgun (WGS) entry which is preliminary data.</text>
</comment>
<accession>A0A0V1IDR4</accession>
<dbReference type="EMBL" id="JYDS01000232">
    <property type="protein sequence ID" value="KRZ20660.1"/>
    <property type="molecule type" value="Genomic_DNA"/>
</dbReference>